<dbReference type="SMART" id="SM00584">
    <property type="entry name" value="TLDc"/>
    <property type="match status" value="1"/>
</dbReference>
<dbReference type="GO" id="GO:0005634">
    <property type="term" value="C:nucleus"/>
    <property type="evidence" value="ECO:0007669"/>
    <property type="project" value="TreeGrafter"/>
</dbReference>
<dbReference type="PANTHER" id="PTHR23354">
    <property type="entry name" value="NUCLEOLAR PROTEIN 7/ESTROGEN RECEPTOR COACTIVATOR-RELATED"/>
    <property type="match status" value="1"/>
</dbReference>
<protein>
    <recommendedName>
        <fullName evidence="4">Oxidation resistance protein 1</fullName>
    </recommendedName>
</protein>
<feature type="region of interest" description="Disordered" evidence="5">
    <location>
        <begin position="233"/>
        <end position="291"/>
    </location>
</feature>
<dbReference type="InterPro" id="IPR006571">
    <property type="entry name" value="TLDc_dom"/>
</dbReference>
<dbReference type="GO" id="GO:0005739">
    <property type="term" value="C:mitochondrion"/>
    <property type="evidence" value="ECO:0007669"/>
    <property type="project" value="UniProtKB-SubCell"/>
</dbReference>
<dbReference type="PROSITE" id="PS51886">
    <property type="entry name" value="TLDC"/>
    <property type="match status" value="1"/>
</dbReference>
<evidence type="ECO:0000313" key="8">
    <source>
        <dbReference type="Proteomes" id="UP000728185"/>
    </source>
</evidence>
<feature type="domain" description="TLDc" evidence="6">
    <location>
        <begin position="383"/>
        <end position="587"/>
    </location>
</feature>
<evidence type="ECO:0000259" key="6">
    <source>
        <dbReference type="PROSITE" id="PS51886"/>
    </source>
</evidence>
<feature type="region of interest" description="Disordered" evidence="5">
    <location>
        <begin position="75"/>
        <end position="99"/>
    </location>
</feature>
<evidence type="ECO:0000256" key="1">
    <source>
        <dbReference type="ARBA" id="ARBA00004173"/>
    </source>
</evidence>
<comment type="caution">
    <text evidence="7">The sequence shown here is derived from an EMBL/GenBank/DDBJ whole genome shotgun (WGS) entry which is preliminary data.</text>
</comment>
<dbReference type="AlphaFoldDB" id="A0A8E0RIV2"/>
<proteinExistence type="inferred from homology"/>
<dbReference type="EMBL" id="LUCM01011581">
    <property type="protein sequence ID" value="KAA0183757.1"/>
    <property type="molecule type" value="Genomic_DNA"/>
</dbReference>
<feature type="compositionally biased region" description="Polar residues" evidence="5">
    <location>
        <begin position="200"/>
        <end position="210"/>
    </location>
</feature>
<dbReference type="Proteomes" id="UP000728185">
    <property type="component" value="Unassembled WGS sequence"/>
</dbReference>
<name>A0A8E0RIV2_9TREM</name>
<evidence type="ECO:0000256" key="5">
    <source>
        <dbReference type="SAM" id="MobiDB-lite"/>
    </source>
</evidence>
<evidence type="ECO:0000313" key="7">
    <source>
        <dbReference type="EMBL" id="KAA0183757.1"/>
    </source>
</evidence>
<feature type="compositionally biased region" description="Polar residues" evidence="5">
    <location>
        <begin position="140"/>
        <end position="156"/>
    </location>
</feature>
<feature type="compositionally biased region" description="Low complexity" evidence="5">
    <location>
        <begin position="87"/>
        <end position="99"/>
    </location>
</feature>
<dbReference type="Pfam" id="PF07534">
    <property type="entry name" value="TLD"/>
    <property type="match status" value="1"/>
</dbReference>
<comment type="similarity">
    <text evidence="2">Belongs to the OXR1 family.</text>
</comment>
<accession>A0A8E0RIV2</accession>
<comment type="subcellular location">
    <subcellularLocation>
        <location evidence="1">Mitochondrion</location>
    </subcellularLocation>
</comment>
<feature type="region of interest" description="Disordered" evidence="5">
    <location>
        <begin position="540"/>
        <end position="571"/>
    </location>
</feature>
<feature type="region of interest" description="Disordered" evidence="5">
    <location>
        <begin position="40"/>
        <end position="61"/>
    </location>
</feature>
<feature type="region of interest" description="Disordered" evidence="5">
    <location>
        <begin position="130"/>
        <end position="218"/>
    </location>
</feature>
<organism evidence="7 8">
    <name type="scientific">Fasciolopsis buskii</name>
    <dbReference type="NCBI Taxonomy" id="27845"/>
    <lineage>
        <taxon>Eukaryota</taxon>
        <taxon>Metazoa</taxon>
        <taxon>Spiralia</taxon>
        <taxon>Lophotrochozoa</taxon>
        <taxon>Platyhelminthes</taxon>
        <taxon>Trematoda</taxon>
        <taxon>Digenea</taxon>
        <taxon>Plagiorchiida</taxon>
        <taxon>Echinostomata</taxon>
        <taxon>Echinostomatoidea</taxon>
        <taxon>Fasciolidae</taxon>
        <taxon>Fasciolopsis</taxon>
    </lineage>
</organism>
<keyword evidence="3" id="KW-0496">Mitochondrion</keyword>
<gene>
    <name evidence="7" type="ORF">FBUS_02898</name>
</gene>
<dbReference type="OrthoDB" id="26679at2759"/>
<keyword evidence="8" id="KW-1185">Reference proteome</keyword>
<evidence type="ECO:0000256" key="4">
    <source>
        <dbReference type="ARBA" id="ARBA00040604"/>
    </source>
</evidence>
<dbReference type="GO" id="GO:0006979">
    <property type="term" value="P:response to oxidative stress"/>
    <property type="evidence" value="ECO:0007669"/>
    <property type="project" value="TreeGrafter"/>
</dbReference>
<feature type="compositionally biased region" description="Acidic residues" evidence="5">
    <location>
        <begin position="158"/>
        <end position="176"/>
    </location>
</feature>
<evidence type="ECO:0000256" key="2">
    <source>
        <dbReference type="ARBA" id="ARBA00009540"/>
    </source>
</evidence>
<reference evidence="7" key="1">
    <citation type="submission" date="2019-05" db="EMBL/GenBank/DDBJ databases">
        <title>Annotation for the trematode Fasciolopsis buski.</title>
        <authorList>
            <person name="Choi Y.-J."/>
        </authorList>
    </citation>
    <scope>NUCLEOTIDE SEQUENCE</scope>
    <source>
        <strain evidence="7">HT</strain>
        <tissue evidence="7">Whole worm</tissue>
    </source>
</reference>
<evidence type="ECO:0000256" key="3">
    <source>
        <dbReference type="ARBA" id="ARBA00023128"/>
    </source>
</evidence>
<dbReference type="PANTHER" id="PTHR23354:SF62">
    <property type="entry name" value="MUSTARD, ISOFORM V"/>
    <property type="match status" value="1"/>
</dbReference>
<sequence length="588" mass="63670">MLYMQTFVEGVLLITPDSLCFDALRTAIAQKQAYLEAHRSSRSSSFENHNQQSTEPKDATAVTAGIPTDTVVDELSSPLPSATSVNISSPTVSPHSPTSTVPHIPKEILELGLCVPLDLLASMSTLRRLPESIPVDPSDDTISSSRAGTNGRTSSYPEDLEISTDPLDDAEAESPCDDLQGIPSVTDGDVEPDIPHQNHAAPSNPATEQSHFAPGCSPQESCSTDCVPVIVNASPSKPEVSHSVPVNDSKALDSKDPIECVTDTPTPAKPSESGESSPTVDKPNAGHDSPPKTLYLRLTQIPEVFAFLLRNGVGSSSIMMKDMDNSSHSPADANHNPAGASFREMTSSMDSSHSFHRRTLVEEALESMECATPLPVLYGGTSTILNEDMLEDLGAYFPTHWIGCNLSLIYKTEQDGYSLNTLYRKSQHVHGGVLLVIRDTMGTVFGAILSERIHCSKHFYGTGETCVFHWAPAFKRYDWTKKNDFFMRGSADYFQIGGQSGRNAIWFDEALKYGRSEPTDTFDNPVLSGTLPALRLSSLSLTDSKSPPDPSVDEPRQRTRTDPGSPTAPGVNSVPFLIDCLEVWELVS</sequence>
<feature type="compositionally biased region" description="Polar residues" evidence="5">
    <location>
        <begin position="42"/>
        <end position="54"/>
    </location>
</feature>